<evidence type="ECO:0000313" key="1">
    <source>
        <dbReference type="EMBL" id="KAK0479109.1"/>
    </source>
</evidence>
<dbReference type="Proteomes" id="UP001175227">
    <property type="component" value="Unassembled WGS sequence"/>
</dbReference>
<dbReference type="EMBL" id="JAUEPR010000012">
    <property type="protein sequence ID" value="KAK0479109.1"/>
    <property type="molecule type" value="Genomic_DNA"/>
</dbReference>
<gene>
    <name evidence="1" type="ORF">IW261DRAFT_1608062</name>
</gene>
<dbReference type="AlphaFoldDB" id="A0AA39P7Y0"/>
<evidence type="ECO:0000313" key="2">
    <source>
        <dbReference type="Proteomes" id="UP001175227"/>
    </source>
</evidence>
<name>A0AA39P7Y0_9AGAR</name>
<protein>
    <submittedName>
        <fullName evidence="1">Uncharacterized protein</fullName>
    </submittedName>
</protein>
<keyword evidence="2" id="KW-1185">Reference proteome</keyword>
<proteinExistence type="predicted"/>
<accession>A0AA39P7Y0</accession>
<sequence length="149" mass="17100">MTSIKQSTSAFLRDLQHKYDWVSTYSHSSELVAQVTTNAVPTTFQAAQLKVSINDLDAPIMEIQSEIYLLRNAAVSLEAKMVRLKNIRRDYCAALSPIRRLPSEIIVEILLRTPKERTQLTALEPYNVFGFNVFKITEKPWQLVERRSS</sequence>
<reference evidence="1" key="1">
    <citation type="submission" date="2023-06" db="EMBL/GenBank/DDBJ databases">
        <authorList>
            <consortium name="Lawrence Berkeley National Laboratory"/>
            <person name="Ahrendt S."/>
            <person name="Sahu N."/>
            <person name="Indic B."/>
            <person name="Wong-Bajracharya J."/>
            <person name="Merenyi Z."/>
            <person name="Ke H.-M."/>
            <person name="Monk M."/>
            <person name="Kocsube S."/>
            <person name="Drula E."/>
            <person name="Lipzen A."/>
            <person name="Balint B."/>
            <person name="Henrissat B."/>
            <person name="Andreopoulos B."/>
            <person name="Martin F.M."/>
            <person name="Harder C.B."/>
            <person name="Rigling D."/>
            <person name="Ford K.L."/>
            <person name="Foster G.D."/>
            <person name="Pangilinan J."/>
            <person name="Papanicolaou A."/>
            <person name="Barry K."/>
            <person name="LaButti K."/>
            <person name="Viragh M."/>
            <person name="Koriabine M."/>
            <person name="Yan M."/>
            <person name="Riley R."/>
            <person name="Champramary S."/>
            <person name="Plett K.L."/>
            <person name="Tsai I.J."/>
            <person name="Slot J."/>
            <person name="Sipos G."/>
            <person name="Plett J."/>
            <person name="Nagy L.G."/>
            <person name="Grigoriev I.V."/>
        </authorList>
    </citation>
    <scope>NUCLEOTIDE SEQUENCE</scope>
    <source>
        <strain evidence="1">ICMP 16352</strain>
    </source>
</reference>
<organism evidence="1 2">
    <name type="scientific">Armillaria novae-zelandiae</name>
    <dbReference type="NCBI Taxonomy" id="153914"/>
    <lineage>
        <taxon>Eukaryota</taxon>
        <taxon>Fungi</taxon>
        <taxon>Dikarya</taxon>
        <taxon>Basidiomycota</taxon>
        <taxon>Agaricomycotina</taxon>
        <taxon>Agaricomycetes</taxon>
        <taxon>Agaricomycetidae</taxon>
        <taxon>Agaricales</taxon>
        <taxon>Marasmiineae</taxon>
        <taxon>Physalacriaceae</taxon>
        <taxon>Armillaria</taxon>
    </lineage>
</organism>
<comment type="caution">
    <text evidence="1">The sequence shown here is derived from an EMBL/GenBank/DDBJ whole genome shotgun (WGS) entry which is preliminary data.</text>
</comment>
<feature type="non-terminal residue" evidence="1">
    <location>
        <position position="149"/>
    </location>
</feature>